<feature type="chain" id="PRO_5012997252" description="DUF4440 domain-containing protein" evidence="2">
    <location>
        <begin position="21"/>
        <end position="271"/>
    </location>
</feature>
<dbReference type="STRING" id="570521.SAMN04488508_106238"/>
<evidence type="ECO:0000256" key="1">
    <source>
        <dbReference type="SAM" id="MobiDB-lite"/>
    </source>
</evidence>
<sequence length="271" mass="30982">MKSSNLFILLLLFVCSSCLQKTGKEDTNSSRTDLNPSKIESNEKPKTSNPWLEAVRSKNPNEIRAIYADKSVKVISADSIIFGATSIADYYINQSAEINESESLFLIEANKHEGIDYEIVSYKTKDSEEYVQVVVWKSIEGKKVREFEYDAKRDISIPDGYIDQISKARNLWIQLCNEHNAEHLVSKLYTSNAIYFNHKPLVIGTEAISKEYRYMNSDTYNLTLEPLKTEMVTDNIAFEIGQCKGSYGGKYVIVWQKEAEGNWKVFIDSNF</sequence>
<accession>A0A1M6HE80</accession>
<dbReference type="EMBL" id="FQYP01000006">
    <property type="protein sequence ID" value="SHJ20502.1"/>
    <property type="molecule type" value="Genomic_DNA"/>
</dbReference>
<dbReference type="RefSeq" id="WP_073317141.1">
    <property type="nucleotide sequence ID" value="NZ_FQYP01000006.1"/>
</dbReference>
<dbReference type="InterPro" id="IPR032710">
    <property type="entry name" value="NTF2-like_dom_sf"/>
</dbReference>
<feature type="region of interest" description="Disordered" evidence="1">
    <location>
        <begin position="22"/>
        <end position="49"/>
    </location>
</feature>
<evidence type="ECO:0000313" key="3">
    <source>
        <dbReference type="EMBL" id="SHJ20502.1"/>
    </source>
</evidence>
<evidence type="ECO:0008006" key="5">
    <source>
        <dbReference type="Google" id="ProtNLM"/>
    </source>
</evidence>
<dbReference type="Proteomes" id="UP000184432">
    <property type="component" value="Unassembled WGS sequence"/>
</dbReference>
<gene>
    <name evidence="3" type="ORF">SAMN04488508_106238</name>
</gene>
<dbReference type="AlphaFoldDB" id="A0A1M6HE80"/>
<evidence type="ECO:0000313" key="4">
    <source>
        <dbReference type="Proteomes" id="UP000184432"/>
    </source>
</evidence>
<dbReference type="OrthoDB" id="1452853at2"/>
<feature type="compositionally biased region" description="Polar residues" evidence="1">
    <location>
        <begin position="29"/>
        <end position="39"/>
    </location>
</feature>
<keyword evidence="4" id="KW-1185">Reference proteome</keyword>
<reference evidence="4" key="1">
    <citation type="submission" date="2016-11" db="EMBL/GenBank/DDBJ databases">
        <authorList>
            <person name="Varghese N."/>
            <person name="Submissions S."/>
        </authorList>
    </citation>
    <scope>NUCLEOTIDE SEQUENCE [LARGE SCALE GENOMIC DNA]</scope>
    <source>
        <strain evidence="4">DSM 22623</strain>
    </source>
</reference>
<evidence type="ECO:0000256" key="2">
    <source>
        <dbReference type="SAM" id="SignalP"/>
    </source>
</evidence>
<proteinExistence type="predicted"/>
<keyword evidence="2" id="KW-0732">Signal</keyword>
<dbReference type="Gene3D" id="3.10.450.50">
    <property type="match status" value="1"/>
</dbReference>
<organism evidence="3 4">
    <name type="scientific">Aquimarina spongiae</name>
    <dbReference type="NCBI Taxonomy" id="570521"/>
    <lineage>
        <taxon>Bacteria</taxon>
        <taxon>Pseudomonadati</taxon>
        <taxon>Bacteroidota</taxon>
        <taxon>Flavobacteriia</taxon>
        <taxon>Flavobacteriales</taxon>
        <taxon>Flavobacteriaceae</taxon>
        <taxon>Aquimarina</taxon>
    </lineage>
</organism>
<feature type="signal peptide" evidence="2">
    <location>
        <begin position="1"/>
        <end position="20"/>
    </location>
</feature>
<name>A0A1M6HE80_9FLAO</name>
<protein>
    <recommendedName>
        <fullName evidence="5">DUF4440 domain-containing protein</fullName>
    </recommendedName>
</protein>
<dbReference type="SUPFAM" id="SSF54427">
    <property type="entry name" value="NTF2-like"/>
    <property type="match status" value="1"/>
</dbReference>